<reference evidence="2 3" key="1">
    <citation type="submission" date="2021-01" db="EMBL/GenBank/DDBJ databases">
        <title>Genomics of switchgrass bacterial isolates.</title>
        <authorList>
            <person name="Shade A."/>
        </authorList>
    </citation>
    <scope>NUCLEOTIDE SEQUENCE [LARGE SCALE GENOMIC DNA]</scope>
    <source>
        <strain evidence="2 3">PvP111</strain>
    </source>
</reference>
<protein>
    <submittedName>
        <fullName evidence="2">Uncharacterized protein</fullName>
    </submittedName>
</protein>
<dbReference type="EMBL" id="JAFBBK010000001">
    <property type="protein sequence ID" value="MBM7413404.1"/>
    <property type="molecule type" value="Genomic_DNA"/>
</dbReference>
<evidence type="ECO:0000313" key="3">
    <source>
        <dbReference type="Proteomes" id="UP000703038"/>
    </source>
</evidence>
<organism evidence="2 3">
    <name type="scientific">Rhodococcoides corynebacterioides</name>
    <dbReference type="NCBI Taxonomy" id="53972"/>
    <lineage>
        <taxon>Bacteria</taxon>
        <taxon>Bacillati</taxon>
        <taxon>Actinomycetota</taxon>
        <taxon>Actinomycetes</taxon>
        <taxon>Mycobacteriales</taxon>
        <taxon>Nocardiaceae</taxon>
        <taxon>Rhodococcoides</taxon>
    </lineage>
</organism>
<sequence>MADDSDVAQARVFLAALDDEIATVSVQLEDARRLAAEARARGNAPTGMWHEQQAATHKRTLRELHRQTQNLRTRFALA</sequence>
<name>A0ABS2KN55_9NOCA</name>
<gene>
    <name evidence="2" type="ORF">JOE42_000137</name>
</gene>
<comment type="caution">
    <text evidence="2">The sequence shown here is derived from an EMBL/GenBank/DDBJ whole genome shotgun (WGS) entry which is preliminary data.</text>
</comment>
<dbReference type="RefSeq" id="WP_204866036.1">
    <property type="nucleotide sequence ID" value="NZ_JAFBBK010000001.1"/>
</dbReference>
<accession>A0ABS2KN55</accession>
<keyword evidence="3" id="KW-1185">Reference proteome</keyword>
<proteinExistence type="predicted"/>
<dbReference type="Proteomes" id="UP000703038">
    <property type="component" value="Unassembled WGS sequence"/>
</dbReference>
<evidence type="ECO:0000313" key="2">
    <source>
        <dbReference type="EMBL" id="MBM7413404.1"/>
    </source>
</evidence>
<evidence type="ECO:0000256" key="1">
    <source>
        <dbReference type="SAM" id="Coils"/>
    </source>
</evidence>
<feature type="coiled-coil region" evidence="1">
    <location>
        <begin position="14"/>
        <end position="41"/>
    </location>
</feature>
<keyword evidence="1" id="KW-0175">Coiled coil</keyword>